<keyword evidence="7" id="KW-1185">Reference proteome</keyword>
<dbReference type="GO" id="GO:0016151">
    <property type="term" value="F:nickel cation binding"/>
    <property type="evidence" value="ECO:0007669"/>
    <property type="project" value="UniProtKB-UniRule"/>
</dbReference>
<evidence type="ECO:0000256" key="3">
    <source>
        <dbReference type="ARBA" id="ARBA00022723"/>
    </source>
</evidence>
<comment type="function">
    <text evidence="5">Involved in the maturation of [NiFe] hydrogenases. Required for nickel insertion into the metal center of the hydrogenase.</text>
</comment>
<comment type="similarity">
    <text evidence="1 5">Belongs to the HypA/HybF family.</text>
</comment>
<evidence type="ECO:0000313" key="6">
    <source>
        <dbReference type="EMBL" id="QKE93562.1"/>
    </source>
</evidence>
<evidence type="ECO:0000256" key="2">
    <source>
        <dbReference type="ARBA" id="ARBA00022596"/>
    </source>
</evidence>
<proteinExistence type="inferred from homology"/>
<dbReference type="PANTHER" id="PTHR34535">
    <property type="entry name" value="HYDROGENASE MATURATION FACTOR HYPA"/>
    <property type="match status" value="1"/>
</dbReference>
<dbReference type="GO" id="GO:0008270">
    <property type="term" value="F:zinc ion binding"/>
    <property type="evidence" value="ECO:0007669"/>
    <property type="project" value="UniProtKB-UniRule"/>
</dbReference>
<dbReference type="HAMAP" id="MF_00213">
    <property type="entry name" value="HypA_HybF"/>
    <property type="match status" value="1"/>
</dbReference>
<gene>
    <name evidence="5 6" type="primary">hypA</name>
    <name evidence="6" type="ORF">HN018_25860</name>
</gene>
<evidence type="ECO:0000313" key="7">
    <source>
        <dbReference type="Proteomes" id="UP000500767"/>
    </source>
</evidence>
<accession>A0A6M8HYS7</accession>
<evidence type="ECO:0000256" key="4">
    <source>
        <dbReference type="ARBA" id="ARBA00022833"/>
    </source>
</evidence>
<evidence type="ECO:0000256" key="5">
    <source>
        <dbReference type="HAMAP-Rule" id="MF_00213"/>
    </source>
</evidence>
<feature type="binding site" evidence="5">
    <location>
        <position position="73"/>
    </location>
    <ligand>
        <name>Zn(2+)</name>
        <dbReference type="ChEBI" id="CHEBI:29105"/>
    </ligand>
</feature>
<organism evidence="6 7">
    <name type="scientific">Lichenicola cladoniae</name>
    <dbReference type="NCBI Taxonomy" id="1484109"/>
    <lineage>
        <taxon>Bacteria</taxon>
        <taxon>Pseudomonadati</taxon>
        <taxon>Pseudomonadota</taxon>
        <taxon>Alphaproteobacteria</taxon>
        <taxon>Acetobacterales</taxon>
        <taxon>Acetobacteraceae</taxon>
        <taxon>Lichenicola</taxon>
    </lineage>
</organism>
<dbReference type="PANTHER" id="PTHR34535:SF3">
    <property type="entry name" value="HYDROGENASE MATURATION FACTOR HYPA"/>
    <property type="match status" value="1"/>
</dbReference>
<dbReference type="GO" id="GO:0051604">
    <property type="term" value="P:protein maturation"/>
    <property type="evidence" value="ECO:0007669"/>
    <property type="project" value="InterPro"/>
</dbReference>
<keyword evidence="4 5" id="KW-0862">Zinc</keyword>
<reference evidence="6 7" key="1">
    <citation type="journal article" date="2014" name="World J. Microbiol. Biotechnol.">
        <title>Biodiversity and physiological characteristics of Antarctic and Arctic lichens-associated bacteria.</title>
        <authorList>
            <person name="Lee Y.M."/>
            <person name="Kim E.H."/>
            <person name="Lee H.K."/>
            <person name="Hong S.G."/>
        </authorList>
    </citation>
    <scope>NUCLEOTIDE SEQUENCE [LARGE SCALE GENOMIC DNA]</scope>
    <source>
        <strain evidence="6 7">PAMC 26569</strain>
        <plasmid evidence="6">unnamed2</plasmid>
    </source>
</reference>
<dbReference type="KEGG" id="lck:HN018_25860"/>
<dbReference type="InterPro" id="IPR000688">
    <property type="entry name" value="HypA/HybF"/>
</dbReference>
<dbReference type="InterPro" id="IPR020538">
    <property type="entry name" value="Hydgase_Ni_incorp_HypA/HybF_CS"/>
</dbReference>
<feature type="binding site" evidence="5">
    <location>
        <position position="76"/>
    </location>
    <ligand>
        <name>Zn(2+)</name>
        <dbReference type="ChEBI" id="CHEBI:29105"/>
    </ligand>
</feature>
<feature type="binding site" evidence="5">
    <location>
        <position position="2"/>
    </location>
    <ligand>
        <name>Ni(2+)</name>
        <dbReference type="ChEBI" id="CHEBI:49786"/>
    </ligand>
</feature>
<dbReference type="RefSeq" id="WP_171835742.1">
    <property type="nucleotide sequence ID" value="NZ_CP053710.1"/>
</dbReference>
<sequence>MHEMSLIESVIELVEEERRKQPFSRVRLIRLAVGELGCVEPEALRFCFDAIAHGTIADGALLEIEIVAGEGWCPGCRQTVSLAERFAECPLCANAMVQISAGQDLRLAELEVE</sequence>
<keyword evidence="3 5" id="KW-0479">Metal-binding</keyword>
<protein>
    <recommendedName>
        <fullName evidence="5">Hydrogenase maturation factor HypA</fullName>
    </recommendedName>
</protein>
<keyword evidence="2 5" id="KW-0533">Nickel</keyword>
<feature type="binding site" evidence="5">
    <location>
        <position position="89"/>
    </location>
    <ligand>
        <name>Zn(2+)</name>
        <dbReference type="ChEBI" id="CHEBI:29105"/>
    </ligand>
</feature>
<dbReference type="PROSITE" id="PS01249">
    <property type="entry name" value="HYPA"/>
    <property type="match status" value="1"/>
</dbReference>
<dbReference type="EMBL" id="CP053710">
    <property type="protein sequence ID" value="QKE93562.1"/>
    <property type="molecule type" value="Genomic_DNA"/>
</dbReference>
<dbReference type="Proteomes" id="UP000500767">
    <property type="component" value="Plasmid unnamed2"/>
</dbReference>
<keyword evidence="6" id="KW-0614">Plasmid</keyword>
<dbReference type="AlphaFoldDB" id="A0A6M8HYS7"/>
<dbReference type="NCBIfam" id="TIGR00100">
    <property type="entry name" value="hypA"/>
    <property type="match status" value="1"/>
</dbReference>
<name>A0A6M8HYS7_9PROT</name>
<feature type="binding site" evidence="5">
    <location>
        <position position="92"/>
    </location>
    <ligand>
        <name>Zn(2+)</name>
        <dbReference type="ChEBI" id="CHEBI:29105"/>
    </ligand>
</feature>
<dbReference type="Gene3D" id="3.30.2320.80">
    <property type="match status" value="1"/>
</dbReference>
<dbReference type="Pfam" id="PF01155">
    <property type="entry name" value="HypA"/>
    <property type="match status" value="1"/>
</dbReference>
<dbReference type="PIRSF" id="PIRSF004761">
    <property type="entry name" value="Hydrgn_mat_HypA"/>
    <property type="match status" value="1"/>
</dbReference>
<evidence type="ECO:0000256" key="1">
    <source>
        <dbReference type="ARBA" id="ARBA00010748"/>
    </source>
</evidence>
<geneLocation type="plasmid" evidence="6 7">
    <name>unnamed2</name>
</geneLocation>